<dbReference type="eggNOG" id="ENOG502SW17">
    <property type="taxonomic scope" value="Eukaryota"/>
</dbReference>
<keyword evidence="3 6" id="KW-1133">Transmembrane helix</keyword>
<evidence type="ECO:0008006" key="10">
    <source>
        <dbReference type="Google" id="ProtNLM"/>
    </source>
</evidence>
<feature type="chain" id="PRO_5004021465" description="DUF1772 domain-containing protein" evidence="7">
    <location>
        <begin position="25"/>
        <end position="142"/>
    </location>
</feature>
<dbReference type="OrthoDB" id="3648235at2759"/>
<organism evidence="8 9">
    <name type="scientific">Baudoinia panamericana (strain UAMH 10762)</name>
    <name type="common">Angels' share fungus</name>
    <name type="synonym">Baudoinia compniacensis (strain UAMH 10762)</name>
    <dbReference type="NCBI Taxonomy" id="717646"/>
    <lineage>
        <taxon>Eukaryota</taxon>
        <taxon>Fungi</taxon>
        <taxon>Dikarya</taxon>
        <taxon>Ascomycota</taxon>
        <taxon>Pezizomycotina</taxon>
        <taxon>Dothideomycetes</taxon>
        <taxon>Dothideomycetidae</taxon>
        <taxon>Mycosphaerellales</taxon>
        <taxon>Teratosphaeriaceae</taxon>
        <taxon>Baudoinia</taxon>
    </lineage>
</organism>
<sequence>LIVGLASCFSLWIVPLIQQPRVSADAQAAIFVGVFERGGKYLQPTSRFFGIATLAMAAWAYYLGEAVWTYYAAAFVFMIAVAPWEIAMIFPINDKAAAFNDRLKKDGASALNDAEVKEQKELVNQWSRMHAVRFGLPILGAI</sequence>
<evidence type="ECO:0000256" key="5">
    <source>
        <dbReference type="ARBA" id="ARBA00034313"/>
    </source>
</evidence>
<dbReference type="AlphaFoldDB" id="M2N4X7"/>
<feature type="signal peptide" evidence="7">
    <location>
        <begin position="1"/>
        <end position="24"/>
    </location>
</feature>
<dbReference type="OMA" id="VAWWERV"/>
<evidence type="ECO:0000256" key="3">
    <source>
        <dbReference type="ARBA" id="ARBA00022989"/>
    </source>
</evidence>
<keyword evidence="7" id="KW-0732">Signal</keyword>
<comment type="subcellular location">
    <subcellularLocation>
        <location evidence="1">Membrane</location>
        <topology evidence="1">Multi-pass membrane protein</topology>
    </subcellularLocation>
</comment>
<evidence type="ECO:0000256" key="7">
    <source>
        <dbReference type="SAM" id="SignalP"/>
    </source>
</evidence>
<evidence type="ECO:0000256" key="2">
    <source>
        <dbReference type="ARBA" id="ARBA00022692"/>
    </source>
</evidence>
<dbReference type="HOGENOM" id="CLU_127761_0_0_1"/>
<name>M2N4X7_BAUPA</name>
<keyword evidence="2 6" id="KW-0812">Transmembrane</keyword>
<dbReference type="KEGG" id="bcom:BAUCODRAFT_44548"/>
<protein>
    <recommendedName>
        <fullName evidence="10">DUF1772 domain-containing protein</fullName>
    </recommendedName>
</protein>
<keyword evidence="9" id="KW-1185">Reference proteome</keyword>
<evidence type="ECO:0000256" key="6">
    <source>
        <dbReference type="SAM" id="Phobius"/>
    </source>
</evidence>
<feature type="non-terminal residue" evidence="8">
    <location>
        <position position="1"/>
    </location>
</feature>
<proteinExistence type="inferred from homology"/>
<gene>
    <name evidence="8" type="ORF">BAUCODRAFT_44548</name>
</gene>
<keyword evidence="4 6" id="KW-0472">Membrane</keyword>
<feature type="transmembrane region" description="Helical" evidence="6">
    <location>
        <begin position="47"/>
        <end position="64"/>
    </location>
</feature>
<comment type="similarity">
    <text evidence="5">Belongs to the anthrone oxygenase family.</text>
</comment>
<dbReference type="EMBL" id="KB445559">
    <property type="protein sequence ID" value="EMC93815.1"/>
    <property type="molecule type" value="Genomic_DNA"/>
</dbReference>
<dbReference type="GeneID" id="19114410"/>
<dbReference type="InterPro" id="IPR013901">
    <property type="entry name" value="Anthrone_oxy"/>
</dbReference>
<dbReference type="GO" id="GO:0016020">
    <property type="term" value="C:membrane"/>
    <property type="evidence" value="ECO:0007669"/>
    <property type="project" value="UniProtKB-SubCell"/>
</dbReference>
<evidence type="ECO:0000256" key="4">
    <source>
        <dbReference type="ARBA" id="ARBA00023136"/>
    </source>
</evidence>
<dbReference type="PANTHER" id="PTHR35042">
    <property type="entry name" value="ANTHRONE OXYGENASE ENCC"/>
    <property type="match status" value="1"/>
</dbReference>
<dbReference type="RefSeq" id="XP_007678718.1">
    <property type="nucleotide sequence ID" value="XM_007680528.1"/>
</dbReference>
<dbReference type="Proteomes" id="UP000011761">
    <property type="component" value="Unassembled WGS sequence"/>
</dbReference>
<feature type="transmembrane region" description="Helical" evidence="6">
    <location>
        <begin position="70"/>
        <end position="92"/>
    </location>
</feature>
<evidence type="ECO:0000313" key="9">
    <source>
        <dbReference type="Proteomes" id="UP000011761"/>
    </source>
</evidence>
<feature type="non-terminal residue" evidence="8">
    <location>
        <position position="142"/>
    </location>
</feature>
<dbReference type="PANTHER" id="PTHR35042:SF1">
    <property type="entry name" value="DUF1772-DOMAIN-CONTAINING PROTEIN"/>
    <property type="match status" value="1"/>
</dbReference>
<accession>M2N4X7</accession>
<reference evidence="8 9" key="1">
    <citation type="journal article" date="2012" name="PLoS Pathog.">
        <title>Diverse lifestyles and strategies of plant pathogenesis encoded in the genomes of eighteen Dothideomycetes fungi.</title>
        <authorList>
            <person name="Ohm R.A."/>
            <person name="Feau N."/>
            <person name="Henrissat B."/>
            <person name="Schoch C.L."/>
            <person name="Horwitz B.A."/>
            <person name="Barry K.W."/>
            <person name="Condon B.J."/>
            <person name="Copeland A.C."/>
            <person name="Dhillon B."/>
            <person name="Glaser F."/>
            <person name="Hesse C.N."/>
            <person name="Kosti I."/>
            <person name="LaButti K."/>
            <person name="Lindquist E.A."/>
            <person name="Lucas S."/>
            <person name="Salamov A.A."/>
            <person name="Bradshaw R.E."/>
            <person name="Ciuffetti L."/>
            <person name="Hamelin R.C."/>
            <person name="Kema G.H.J."/>
            <person name="Lawrence C."/>
            <person name="Scott J.A."/>
            <person name="Spatafora J.W."/>
            <person name="Turgeon B.G."/>
            <person name="de Wit P.J.G.M."/>
            <person name="Zhong S."/>
            <person name="Goodwin S.B."/>
            <person name="Grigoriev I.V."/>
        </authorList>
    </citation>
    <scope>NUCLEOTIDE SEQUENCE [LARGE SCALE GENOMIC DNA]</scope>
    <source>
        <strain evidence="8 9">UAMH 10762</strain>
    </source>
</reference>
<evidence type="ECO:0000313" key="8">
    <source>
        <dbReference type="EMBL" id="EMC93815.1"/>
    </source>
</evidence>
<evidence type="ECO:0000256" key="1">
    <source>
        <dbReference type="ARBA" id="ARBA00004141"/>
    </source>
</evidence>
<dbReference type="Pfam" id="PF08592">
    <property type="entry name" value="Anthrone_oxy"/>
    <property type="match status" value="1"/>
</dbReference>